<dbReference type="EMBL" id="JAKMXF010000332">
    <property type="protein sequence ID" value="KAI6648269.1"/>
    <property type="molecule type" value="Genomic_DNA"/>
</dbReference>
<accession>A0AAV7JHI3</accession>
<gene>
    <name evidence="2" type="ORF">LOD99_12078</name>
</gene>
<organism evidence="2 3">
    <name type="scientific">Oopsacas minuta</name>
    <dbReference type="NCBI Taxonomy" id="111878"/>
    <lineage>
        <taxon>Eukaryota</taxon>
        <taxon>Metazoa</taxon>
        <taxon>Porifera</taxon>
        <taxon>Hexactinellida</taxon>
        <taxon>Hexasterophora</taxon>
        <taxon>Lyssacinosida</taxon>
        <taxon>Leucopsacidae</taxon>
        <taxon>Oopsacas</taxon>
    </lineage>
</organism>
<keyword evidence="1" id="KW-0472">Membrane</keyword>
<evidence type="ECO:0000256" key="1">
    <source>
        <dbReference type="SAM" id="Phobius"/>
    </source>
</evidence>
<protein>
    <submittedName>
        <fullName evidence="2">Uncharacterized protein</fullName>
    </submittedName>
</protein>
<keyword evidence="3" id="KW-1185">Reference proteome</keyword>
<proteinExistence type="predicted"/>
<dbReference type="AlphaFoldDB" id="A0AAV7JHI3"/>
<feature type="transmembrane region" description="Helical" evidence="1">
    <location>
        <begin position="20"/>
        <end position="38"/>
    </location>
</feature>
<name>A0AAV7JHI3_9METZ</name>
<evidence type="ECO:0000313" key="2">
    <source>
        <dbReference type="EMBL" id="KAI6648269.1"/>
    </source>
</evidence>
<sequence>MPRPRKDYEMNKRLNARCELVTILLINTALNSYWIIFFKVCIHHFHKEDIERTIQFFDGMKMMKTERKKVALRKFAVPNIFPNCPSYLTDPTATCQRLSLDDKEERRIQKHTKEVLQISKKLKLSLLFLLLIVLIQSCI</sequence>
<keyword evidence="1" id="KW-1133">Transmembrane helix</keyword>
<comment type="caution">
    <text evidence="2">The sequence shown here is derived from an EMBL/GenBank/DDBJ whole genome shotgun (WGS) entry which is preliminary data.</text>
</comment>
<dbReference type="Proteomes" id="UP001165289">
    <property type="component" value="Unassembled WGS sequence"/>
</dbReference>
<evidence type="ECO:0000313" key="3">
    <source>
        <dbReference type="Proteomes" id="UP001165289"/>
    </source>
</evidence>
<keyword evidence="1" id="KW-0812">Transmembrane</keyword>
<reference evidence="2 3" key="1">
    <citation type="journal article" date="2023" name="BMC Biol.">
        <title>The compact genome of the sponge Oopsacas minuta (Hexactinellida) is lacking key metazoan core genes.</title>
        <authorList>
            <person name="Santini S."/>
            <person name="Schenkelaars Q."/>
            <person name="Jourda C."/>
            <person name="Duchesne M."/>
            <person name="Belahbib H."/>
            <person name="Rocher C."/>
            <person name="Selva M."/>
            <person name="Riesgo A."/>
            <person name="Vervoort M."/>
            <person name="Leys S.P."/>
            <person name="Kodjabachian L."/>
            <person name="Le Bivic A."/>
            <person name="Borchiellini C."/>
            <person name="Claverie J.M."/>
            <person name="Renard E."/>
        </authorList>
    </citation>
    <scope>NUCLEOTIDE SEQUENCE [LARGE SCALE GENOMIC DNA]</scope>
    <source>
        <strain evidence="2">SPO-2</strain>
    </source>
</reference>